<keyword evidence="3" id="KW-1003">Cell membrane</keyword>
<keyword evidence="4 8" id="KW-0812">Transmembrane</keyword>
<evidence type="ECO:0000256" key="1">
    <source>
        <dbReference type="ARBA" id="ARBA00004651"/>
    </source>
</evidence>
<comment type="caution">
    <text evidence="9">The sequence shown here is derived from an EMBL/GenBank/DDBJ whole genome shotgun (WGS) entry which is preliminary data.</text>
</comment>
<evidence type="ECO:0000256" key="7">
    <source>
        <dbReference type="SAM" id="MobiDB-lite"/>
    </source>
</evidence>
<sequence length="846" mass="95216">MWELDEKDRTKFFLICIAVLAVSYVVGNWATTQIIADALDYHELLPGRIYGSLFQPFAIDQWRSDPALYDAIKITIRKYFYVAWIVYGVGIFICYQVYRSMIRMSSHGTADFAKAADIKKAGLAAKETGFVVGRNPFNDKIMLHNGPEHVLLVAPTRSGKGVCNMVPTGICWKHSIFLFDPKGELWTFTAAWRKKHMGQKVMKFEPLCKDGSSAKWNPFAEIDFQSFEELTDVSTISEMMVKTGEGGSKDPFWENSAVALINGIILHLLYKHHQEKRLLPCPSDVMTFLSSPSMSTEKLFATMKMYPHISKAEFLEEETDQQKYTNPLKEIYGEYIEDFRPFAKACPEFAKAVEENEIRARRYEEALSAGQTDAAPPLSNLDLLRDTIRSLETNPDEAQRRTLNFSTPDISPAADKKEINKIIQMHIEKEGPWYLLLVHPKVAEAAANMYNGADQTAASIMQTAQTAMAVYQDPLIRKNTAVSDFTLRDLLDPSQEVSLYLVLQPNDIDKLRPILRLFVNTMLAKLVRDMEFERKQDAQGNPAKEKKPKKQRLLLMLDEFPQLGKLESIEKSLAICAGYGVKICIVAQSMGQLNKIYTKDNAIPGNCHVQIYFTPTLEDGGGTAKTLSDTLGEKTIHSYSKSNNGKPFEGSTSTSNMARKLMTPDEVRRMPADRELVFVAGFRPIYGKKIRYYEEQYFMDRIMDPPLFSDTATQIQSFSQLFAVHAAERQKIEERQQTVAKARFGAERLPEGASVSDEVEATKGSDDNGKLQTGEVFLTQGQNEAESREAAGNTLSESGGVTETAQPERSKTLTDAERRAAYLEACHAAILTWAKENDEQDERKGA</sequence>
<evidence type="ECO:0000256" key="2">
    <source>
        <dbReference type="ARBA" id="ARBA00008806"/>
    </source>
</evidence>
<accession>A0ABN0SZW3</accession>
<evidence type="ECO:0000256" key="5">
    <source>
        <dbReference type="ARBA" id="ARBA00022989"/>
    </source>
</evidence>
<evidence type="ECO:0000256" key="3">
    <source>
        <dbReference type="ARBA" id="ARBA00022475"/>
    </source>
</evidence>
<feature type="transmembrane region" description="Helical" evidence="8">
    <location>
        <begin position="79"/>
        <end position="98"/>
    </location>
</feature>
<dbReference type="RefSeq" id="WP_304987219.1">
    <property type="nucleotide sequence ID" value="NZ_BAAACR010000005.1"/>
</dbReference>
<dbReference type="InterPro" id="IPR003688">
    <property type="entry name" value="TraG/VirD4"/>
</dbReference>
<dbReference type="Proteomes" id="UP001500399">
    <property type="component" value="Unassembled WGS sequence"/>
</dbReference>
<name>A0ABN0SZW3_9FIRM</name>
<protein>
    <submittedName>
        <fullName evidence="9">Uncharacterized protein</fullName>
    </submittedName>
</protein>
<dbReference type="Gene3D" id="3.40.50.300">
    <property type="entry name" value="P-loop containing nucleotide triphosphate hydrolases"/>
    <property type="match status" value="1"/>
</dbReference>
<feature type="region of interest" description="Disordered" evidence="7">
    <location>
        <begin position="749"/>
        <end position="816"/>
    </location>
</feature>
<feature type="compositionally biased region" description="Basic and acidic residues" evidence="7">
    <location>
        <begin position="806"/>
        <end position="816"/>
    </location>
</feature>
<proteinExistence type="inferred from homology"/>
<dbReference type="SUPFAM" id="SSF52540">
    <property type="entry name" value="P-loop containing nucleoside triphosphate hydrolases"/>
    <property type="match status" value="1"/>
</dbReference>
<feature type="transmembrane region" description="Helical" evidence="8">
    <location>
        <begin position="12"/>
        <end position="36"/>
    </location>
</feature>
<reference evidence="9 10" key="1">
    <citation type="journal article" date="2019" name="Int. J. Syst. Evol. Microbiol.">
        <title>The Global Catalogue of Microorganisms (GCM) 10K type strain sequencing project: providing services to taxonomists for standard genome sequencing and annotation.</title>
        <authorList>
            <consortium name="The Broad Institute Genomics Platform"/>
            <consortium name="The Broad Institute Genome Sequencing Center for Infectious Disease"/>
            <person name="Wu L."/>
            <person name="Ma J."/>
        </authorList>
    </citation>
    <scope>NUCLEOTIDE SEQUENCE [LARGE SCALE GENOMIC DNA]</scope>
    <source>
        <strain evidence="9 10">JCM 8542</strain>
    </source>
</reference>
<dbReference type="PANTHER" id="PTHR37937">
    <property type="entry name" value="CONJUGATIVE TRANSFER: DNA TRANSPORT"/>
    <property type="match status" value="1"/>
</dbReference>
<feature type="compositionally biased region" description="Polar residues" evidence="7">
    <location>
        <begin position="793"/>
        <end position="805"/>
    </location>
</feature>
<comment type="similarity">
    <text evidence="2">Belongs to the VirD4/TraG family.</text>
</comment>
<dbReference type="Pfam" id="PF02534">
    <property type="entry name" value="T4SS-DNA_transf"/>
    <property type="match status" value="2"/>
</dbReference>
<feature type="compositionally biased region" description="Basic and acidic residues" evidence="7">
    <location>
        <begin position="760"/>
        <end position="769"/>
    </location>
</feature>
<comment type="subcellular location">
    <subcellularLocation>
        <location evidence="1">Cell membrane</location>
        <topology evidence="1">Multi-pass membrane protein</topology>
    </subcellularLocation>
</comment>
<evidence type="ECO:0000313" key="10">
    <source>
        <dbReference type="Proteomes" id="UP001500399"/>
    </source>
</evidence>
<keyword evidence="5 8" id="KW-1133">Transmembrane helix</keyword>
<dbReference type="PANTHER" id="PTHR37937:SF1">
    <property type="entry name" value="CONJUGATIVE TRANSFER: DNA TRANSPORT"/>
    <property type="match status" value="1"/>
</dbReference>
<keyword evidence="10" id="KW-1185">Reference proteome</keyword>
<evidence type="ECO:0000256" key="8">
    <source>
        <dbReference type="SAM" id="Phobius"/>
    </source>
</evidence>
<evidence type="ECO:0000313" key="9">
    <source>
        <dbReference type="EMBL" id="GAA0207682.1"/>
    </source>
</evidence>
<dbReference type="InterPro" id="IPR027417">
    <property type="entry name" value="P-loop_NTPase"/>
</dbReference>
<dbReference type="CDD" id="cd01127">
    <property type="entry name" value="TrwB_TraG_TraD_VirD4"/>
    <property type="match status" value="1"/>
</dbReference>
<organism evidence="9 10">
    <name type="scientific">Selenomonas dianae</name>
    <dbReference type="NCBI Taxonomy" id="135079"/>
    <lineage>
        <taxon>Bacteria</taxon>
        <taxon>Bacillati</taxon>
        <taxon>Bacillota</taxon>
        <taxon>Negativicutes</taxon>
        <taxon>Selenomonadales</taxon>
        <taxon>Selenomonadaceae</taxon>
        <taxon>Selenomonas</taxon>
    </lineage>
</organism>
<dbReference type="EMBL" id="BAAACR010000005">
    <property type="protein sequence ID" value="GAA0207682.1"/>
    <property type="molecule type" value="Genomic_DNA"/>
</dbReference>
<gene>
    <name evidence="9" type="ORF">GCM10008919_08650</name>
</gene>
<keyword evidence="6 8" id="KW-0472">Membrane</keyword>
<evidence type="ECO:0000256" key="4">
    <source>
        <dbReference type="ARBA" id="ARBA00022692"/>
    </source>
</evidence>
<evidence type="ECO:0000256" key="6">
    <source>
        <dbReference type="ARBA" id="ARBA00023136"/>
    </source>
</evidence>
<dbReference type="InterPro" id="IPR051539">
    <property type="entry name" value="T4SS-coupling_protein"/>
</dbReference>